<feature type="signal peptide" evidence="1">
    <location>
        <begin position="1"/>
        <end position="31"/>
    </location>
</feature>
<protein>
    <submittedName>
        <fullName evidence="3">Peptidoglycan-binding domain 1 protein</fullName>
    </submittedName>
</protein>
<dbReference type="InterPro" id="IPR036366">
    <property type="entry name" value="PGBDSf"/>
</dbReference>
<name>A0A160NSJ0_STRLU</name>
<keyword evidence="4" id="KW-1185">Reference proteome</keyword>
<dbReference type="SUPFAM" id="SSF47090">
    <property type="entry name" value="PGBD-like"/>
    <property type="match status" value="1"/>
</dbReference>
<dbReference type="EMBL" id="AP017424">
    <property type="protein sequence ID" value="BAU81317.1"/>
    <property type="molecule type" value="Genomic_DNA"/>
</dbReference>
<keyword evidence="1" id="KW-0732">Signal</keyword>
<dbReference type="Pfam" id="PF01471">
    <property type="entry name" value="PG_binding_1"/>
    <property type="match status" value="1"/>
</dbReference>
<evidence type="ECO:0000313" key="3">
    <source>
        <dbReference type="EMBL" id="BAU81317.1"/>
    </source>
</evidence>
<reference evidence="3 4" key="1">
    <citation type="journal article" date="2016" name="Genome Announc.">
        <title>Complete Genome Sequence of Thiostrepton-Producing Streptomyces laurentii ATCC 31255.</title>
        <authorList>
            <person name="Doi K."/>
            <person name="Fujino Y."/>
            <person name="Nagayoshi Y."/>
            <person name="Ohshima T."/>
            <person name="Ogata S."/>
        </authorList>
    </citation>
    <scope>NUCLEOTIDE SEQUENCE [LARGE SCALE GENOMIC DNA]</scope>
    <source>
        <strain evidence="3 4">ATCC 31255</strain>
    </source>
</reference>
<dbReference type="InterPro" id="IPR002477">
    <property type="entry name" value="Peptidoglycan-bd-like"/>
</dbReference>
<dbReference type="Gene3D" id="1.10.101.10">
    <property type="entry name" value="PGBD-like superfamily/PGBD"/>
    <property type="match status" value="1"/>
</dbReference>
<feature type="domain" description="Peptidoglycan binding-like" evidence="2">
    <location>
        <begin position="54"/>
        <end position="113"/>
    </location>
</feature>
<evidence type="ECO:0000256" key="1">
    <source>
        <dbReference type="SAM" id="SignalP"/>
    </source>
</evidence>
<dbReference type="AlphaFoldDB" id="A0A160NSJ0"/>
<dbReference type="RefSeq" id="WP_359877953.1">
    <property type="nucleotide sequence ID" value="NZ_JBEYHT010000026.1"/>
</dbReference>
<sequence length="124" mass="12758">MTIAKKAVVTLAAAALLAGVGGIATATSASAASVAGPCADYSVNKPYLSQGSAGPEVRELQCELNLSMDPGNGYEVAIDGIFGPRTKSAVLRFQACVGIQQDGIVGPATWSWLDWYSKTPYTAC</sequence>
<dbReference type="KEGG" id="slau:SLA_0362"/>
<accession>A0A160NSJ0</accession>
<dbReference type="InterPro" id="IPR036365">
    <property type="entry name" value="PGBD-like_sf"/>
</dbReference>
<organism evidence="3 4">
    <name type="scientific">Streptomyces laurentii</name>
    <dbReference type="NCBI Taxonomy" id="39478"/>
    <lineage>
        <taxon>Bacteria</taxon>
        <taxon>Bacillati</taxon>
        <taxon>Actinomycetota</taxon>
        <taxon>Actinomycetes</taxon>
        <taxon>Kitasatosporales</taxon>
        <taxon>Streptomycetaceae</taxon>
        <taxon>Streptomyces</taxon>
    </lineage>
</organism>
<proteinExistence type="predicted"/>
<gene>
    <name evidence="3" type="ORF">SLA_0362</name>
</gene>
<evidence type="ECO:0000259" key="2">
    <source>
        <dbReference type="Pfam" id="PF01471"/>
    </source>
</evidence>
<feature type="chain" id="PRO_5007818898" evidence="1">
    <location>
        <begin position="32"/>
        <end position="124"/>
    </location>
</feature>
<evidence type="ECO:0000313" key="4">
    <source>
        <dbReference type="Proteomes" id="UP000217676"/>
    </source>
</evidence>
<dbReference type="Proteomes" id="UP000217676">
    <property type="component" value="Chromosome"/>
</dbReference>